<evidence type="ECO:0000313" key="1">
    <source>
        <dbReference type="EMBL" id="CAB4841954.1"/>
    </source>
</evidence>
<proteinExistence type="predicted"/>
<reference evidence="1" key="1">
    <citation type="submission" date="2020-05" db="EMBL/GenBank/DDBJ databases">
        <authorList>
            <person name="Chiriac C."/>
            <person name="Salcher M."/>
            <person name="Ghai R."/>
            <person name="Kavagutti S V."/>
        </authorList>
    </citation>
    <scope>NUCLEOTIDE SEQUENCE</scope>
</reference>
<organism evidence="1">
    <name type="scientific">freshwater metagenome</name>
    <dbReference type="NCBI Taxonomy" id="449393"/>
    <lineage>
        <taxon>unclassified sequences</taxon>
        <taxon>metagenomes</taxon>
        <taxon>ecological metagenomes</taxon>
    </lineage>
</organism>
<gene>
    <name evidence="1" type="ORF">UFOPK3266_00517</name>
</gene>
<dbReference type="EMBL" id="CAFBAA010000009">
    <property type="protein sequence ID" value="CAB4841954.1"/>
    <property type="molecule type" value="Genomic_DNA"/>
</dbReference>
<sequence length="197" mass="21391">MYGVRMRKLLSLISVGVILTVGATAGNAHQPVRAGSTSSISTWKLDSARPLSKSLTCPGIKIPITYELVPGFGPGKQVTVQWYDSGKKDAKQTMTGDALGWHVIGQGKNFYKYDQPSNAETNGKTWRMFIGSNSGAAARWWHQGILDADQVVEDACDQFTEDISFAKKSFRINVKSIAVVFVSRAGTFDGRGGTNIK</sequence>
<name>A0A6J7B9E8_9ZZZZ</name>
<dbReference type="AlphaFoldDB" id="A0A6J7B9E8"/>
<accession>A0A6J7B9E8</accession>
<protein>
    <submittedName>
        <fullName evidence="1">Unannotated protein</fullName>
    </submittedName>
</protein>